<name>A0A3N4I3L2_ASCIM</name>
<reference evidence="2 3" key="1">
    <citation type="journal article" date="2018" name="Nat. Ecol. Evol.">
        <title>Pezizomycetes genomes reveal the molecular basis of ectomycorrhizal truffle lifestyle.</title>
        <authorList>
            <person name="Murat C."/>
            <person name="Payen T."/>
            <person name="Noel B."/>
            <person name="Kuo A."/>
            <person name="Morin E."/>
            <person name="Chen J."/>
            <person name="Kohler A."/>
            <person name="Krizsan K."/>
            <person name="Balestrini R."/>
            <person name="Da Silva C."/>
            <person name="Montanini B."/>
            <person name="Hainaut M."/>
            <person name="Levati E."/>
            <person name="Barry K.W."/>
            <person name="Belfiori B."/>
            <person name="Cichocki N."/>
            <person name="Clum A."/>
            <person name="Dockter R.B."/>
            <person name="Fauchery L."/>
            <person name="Guy J."/>
            <person name="Iotti M."/>
            <person name="Le Tacon F."/>
            <person name="Lindquist E.A."/>
            <person name="Lipzen A."/>
            <person name="Malagnac F."/>
            <person name="Mello A."/>
            <person name="Molinier V."/>
            <person name="Miyauchi S."/>
            <person name="Poulain J."/>
            <person name="Riccioni C."/>
            <person name="Rubini A."/>
            <person name="Sitrit Y."/>
            <person name="Splivallo R."/>
            <person name="Traeger S."/>
            <person name="Wang M."/>
            <person name="Zifcakova L."/>
            <person name="Wipf D."/>
            <person name="Zambonelli A."/>
            <person name="Paolocci F."/>
            <person name="Nowrousian M."/>
            <person name="Ottonello S."/>
            <person name="Baldrian P."/>
            <person name="Spatafora J.W."/>
            <person name="Henrissat B."/>
            <person name="Nagy L.G."/>
            <person name="Aury J.M."/>
            <person name="Wincker P."/>
            <person name="Grigoriev I.V."/>
            <person name="Bonfante P."/>
            <person name="Martin F.M."/>
        </authorList>
    </citation>
    <scope>NUCLEOTIDE SEQUENCE [LARGE SCALE GENOMIC DNA]</scope>
    <source>
        <strain evidence="2 3">RN42</strain>
    </source>
</reference>
<accession>A0A3N4I3L2</accession>
<feature type="region of interest" description="Disordered" evidence="1">
    <location>
        <begin position="39"/>
        <end position="86"/>
    </location>
</feature>
<evidence type="ECO:0000256" key="1">
    <source>
        <dbReference type="SAM" id="MobiDB-lite"/>
    </source>
</evidence>
<evidence type="ECO:0000313" key="2">
    <source>
        <dbReference type="EMBL" id="RPA80702.1"/>
    </source>
</evidence>
<sequence length="135" mass="15331">MCTDIQNTSKLPAVLKAPHRALLTASIIQHLHPHLSLSIPPQWPIQQHKQPPPSQPLRLQTPDTPFSTPSNSSAVPKPLRKLQPAGLPSSKTLQVMGWTSTIFELYWAESFQRAQRMPWRNTQLRKAQDAEECWL</sequence>
<dbReference type="AlphaFoldDB" id="A0A3N4I3L2"/>
<organism evidence="2 3">
    <name type="scientific">Ascobolus immersus RN42</name>
    <dbReference type="NCBI Taxonomy" id="1160509"/>
    <lineage>
        <taxon>Eukaryota</taxon>
        <taxon>Fungi</taxon>
        <taxon>Dikarya</taxon>
        <taxon>Ascomycota</taxon>
        <taxon>Pezizomycotina</taxon>
        <taxon>Pezizomycetes</taxon>
        <taxon>Pezizales</taxon>
        <taxon>Ascobolaceae</taxon>
        <taxon>Ascobolus</taxon>
    </lineage>
</organism>
<dbReference type="EMBL" id="ML119685">
    <property type="protein sequence ID" value="RPA80702.1"/>
    <property type="molecule type" value="Genomic_DNA"/>
</dbReference>
<protein>
    <submittedName>
        <fullName evidence="2">Uncharacterized protein</fullName>
    </submittedName>
</protein>
<proteinExistence type="predicted"/>
<evidence type="ECO:0000313" key="3">
    <source>
        <dbReference type="Proteomes" id="UP000275078"/>
    </source>
</evidence>
<gene>
    <name evidence="2" type="ORF">BJ508DRAFT_362370</name>
</gene>
<dbReference type="Proteomes" id="UP000275078">
    <property type="component" value="Unassembled WGS sequence"/>
</dbReference>
<feature type="compositionally biased region" description="Polar residues" evidence="1">
    <location>
        <begin position="57"/>
        <end position="74"/>
    </location>
</feature>
<keyword evidence="3" id="KW-1185">Reference proteome</keyword>